<accession>A0A699IJF4</accession>
<name>A0A699IJF4_TANCI</name>
<evidence type="ECO:0000313" key="1">
    <source>
        <dbReference type="EMBL" id="GEZ60920.1"/>
    </source>
</evidence>
<proteinExistence type="predicted"/>
<sequence length="113" mass="12676">MIRKKESIMKVAKMVMSLHTIKDLKRFSVYDRSFKKLDVGFFDLVFMVDIAIVVEDSTTWICGGCGGVDESSSSSFEILIVGIRPLLLSETNIQSSNANGCRQEQKKLAQDHN</sequence>
<protein>
    <submittedName>
        <fullName evidence="1">Uncharacterized protein</fullName>
    </submittedName>
</protein>
<reference evidence="1" key="1">
    <citation type="journal article" date="2019" name="Sci. Rep.">
        <title>Draft genome of Tanacetum cinerariifolium, the natural source of mosquito coil.</title>
        <authorList>
            <person name="Yamashiro T."/>
            <person name="Shiraishi A."/>
            <person name="Satake H."/>
            <person name="Nakayama K."/>
        </authorList>
    </citation>
    <scope>NUCLEOTIDE SEQUENCE</scope>
</reference>
<comment type="caution">
    <text evidence="1">The sequence shown here is derived from an EMBL/GenBank/DDBJ whole genome shotgun (WGS) entry which is preliminary data.</text>
</comment>
<organism evidence="1">
    <name type="scientific">Tanacetum cinerariifolium</name>
    <name type="common">Dalmatian daisy</name>
    <name type="synonym">Chrysanthemum cinerariifolium</name>
    <dbReference type="NCBI Taxonomy" id="118510"/>
    <lineage>
        <taxon>Eukaryota</taxon>
        <taxon>Viridiplantae</taxon>
        <taxon>Streptophyta</taxon>
        <taxon>Embryophyta</taxon>
        <taxon>Tracheophyta</taxon>
        <taxon>Spermatophyta</taxon>
        <taxon>Magnoliopsida</taxon>
        <taxon>eudicotyledons</taxon>
        <taxon>Gunneridae</taxon>
        <taxon>Pentapetalae</taxon>
        <taxon>asterids</taxon>
        <taxon>campanulids</taxon>
        <taxon>Asterales</taxon>
        <taxon>Asteraceae</taxon>
        <taxon>Asteroideae</taxon>
        <taxon>Anthemideae</taxon>
        <taxon>Anthemidinae</taxon>
        <taxon>Tanacetum</taxon>
    </lineage>
</organism>
<dbReference type="EMBL" id="BKCJ010300060">
    <property type="protein sequence ID" value="GEZ60920.1"/>
    <property type="molecule type" value="Genomic_DNA"/>
</dbReference>
<gene>
    <name evidence="1" type="ORF">Tci_532893</name>
</gene>
<dbReference type="AlphaFoldDB" id="A0A699IJF4"/>